<dbReference type="RefSeq" id="WP_193499084.1">
    <property type="nucleotide sequence ID" value="NZ_CP063169.1"/>
</dbReference>
<feature type="transmembrane region" description="Helical" evidence="1">
    <location>
        <begin position="118"/>
        <end position="135"/>
    </location>
</feature>
<feature type="transmembrane region" description="Helical" evidence="1">
    <location>
        <begin position="147"/>
        <end position="167"/>
    </location>
</feature>
<gene>
    <name evidence="2" type="ORF">IM660_09600</name>
</gene>
<keyword evidence="1" id="KW-0472">Membrane</keyword>
<dbReference type="AlphaFoldDB" id="A0A7M1SZL1"/>
<name>A0A7M1SZL1_9MICO</name>
<evidence type="ECO:0000313" key="3">
    <source>
        <dbReference type="Proteomes" id="UP000593758"/>
    </source>
</evidence>
<feature type="transmembrane region" description="Helical" evidence="1">
    <location>
        <begin position="35"/>
        <end position="59"/>
    </location>
</feature>
<keyword evidence="3" id="KW-1185">Reference proteome</keyword>
<keyword evidence="1" id="KW-1133">Transmembrane helix</keyword>
<dbReference type="Proteomes" id="UP000593758">
    <property type="component" value="Chromosome"/>
</dbReference>
<accession>A0A7M1SZL1</accession>
<sequence>MTMYDHALALRPVASQRPAHGDAVVPTSLRGMLPAVLAGAAIIGIDSLFSSSAAVHQWILVAYSVALWVLVPAIATAGVVVGVSAHRRTSMTALHSALIFGIAAALWMMLGVSNVEGSLYGIVLGAGAITAGTVFGRRDHRRQATAAAAVVVAVGAMLLNVAVPLLSPPVESLLLGLGLPVA</sequence>
<organism evidence="2 3">
    <name type="scientific">Ruania alkalisoli</name>
    <dbReference type="NCBI Taxonomy" id="2779775"/>
    <lineage>
        <taxon>Bacteria</taxon>
        <taxon>Bacillati</taxon>
        <taxon>Actinomycetota</taxon>
        <taxon>Actinomycetes</taxon>
        <taxon>Micrococcales</taxon>
        <taxon>Ruaniaceae</taxon>
        <taxon>Ruania</taxon>
    </lineage>
</organism>
<keyword evidence="1" id="KW-0812">Transmembrane</keyword>
<feature type="transmembrane region" description="Helical" evidence="1">
    <location>
        <begin position="65"/>
        <end position="85"/>
    </location>
</feature>
<feature type="transmembrane region" description="Helical" evidence="1">
    <location>
        <begin position="92"/>
        <end position="112"/>
    </location>
</feature>
<dbReference type="KEGG" id="halt:IM660_09600"/>
<proteinExistence type="predicted"/>
<dbReference type="EMBL" id="CP063169">
    <property type="protein sequence ID" value="QOR72447.1"/>
    <property type="molecule type" value="Genomic_DNA"/>
</dbReference>
<evidence type="ECO:0000256" key="1">
    <source>
        <dbReference type="SAM" id="Phobius"/>
    </source>
</evidence>
<evidence type="ECO:0000313" key="2">
    <source>
        <dbReference type="EMBL" id="QOR72447.1"/>
    </source>
</evidence>
<reference evidence="2 3" key="1">
    <citation type="submission" date="2020-10" db="EMBL/GenBank/DDBJ databases">
        <title>Haloactinobacterium sp. RN3S43, a bacterium isolated from saline soil.</title>
        <authorList>
            <person name="Sun J.-Q."/>
        </authorList>
    </citation>
    <scope>NUCLEOTIDE SEQUENCE [LARGE SCALE GENOMIC DNA]</scope>
    <source>
        <strain evidence="2 3">RN3S43</strain>
    </source>
</reference>
<protein>
    <submittedName>
        <fullName evidence="2">Uncharacterized protein</fullName>
    </submittedName>
</protein>